<protein>
    <submittedName>
        <fullName evidence="2">SDR family oxidoreductase</fullName>
    </submittedName>
</protein>
<keyword evidence="3" id="KW-1185">Reference proteome</keyword>
<proteinExistence type="predicted"/>
<name>A0A9Q9IGC0_9ACTN</name>
<dbReference type="EMBL" id="CP073767">
    <property type="protein sequence ID" value="UWZ55011.1"/>
    <property type="molecule type" value="Genomic_DNA"/>
</dbReference>
<dbReference type="GO" id="GO:0005737">
    <property type="term" value="C:cytoplasm"/>
    <property type="evidence" value="ECO:0007669"/>
    <property type="project" value="TreeGrafter"/>
</dbReference>
<evidence type="ECO:0000259" key="1">
    <source>
        <dbReference type="Pfam" id="PF01370"/>
    </source>
</evidence>
<dbReference type="KEGG" id="daur:Daura_01605"/>
<dbReference type="PANTHER" id="PTHR48079:SF6">
    <property type="entry name" value="NAD(P)-BINDING DOMAIN-CONTAINING PROTEIN-RELATED"/>
    <property type="match status" value="1"/>
</dbReference>
<evidence type="ECO:0000313" key="2">
    <source>
        <dbReference type="EMBL" id="UWZ55011.1"/>
    </source>
</evidence>
<accession>A0A9Q9IGC0</accession>
<organism evidence="2 3">
    <name type="scientific">Dactylosporangium aurantiacum</name>
    <dbReference type="NCBI Taxonomy" id="35754"/>
    <lineage>
        <taxon>Bacteria</taxon>
        <taxon>Bacillati</taxon>
        <taxon>Actinomycetota</taxon>
        <taxon>Actinomycetes</taxon>
        <taxon>Micromonosporales</taxon>
        <taxon>Micromonosporaceae</taxon>
        <taxon>Dactylosporangium</taxon>
    </lineage>
</organism>
<dbReference type="GO" id="GO:0004029">
    <property type="term" value="F:aldehyde dehydrogenase (NAD+) activity"/>
    <property type="evidence" value="ECO:0007669"/>
    <property type="project" value="TreeGrafter"/>
</dbReference>
<dbReference type="PANTHER" id="PTHR48079">
    <property type="entry name" value="PROTEIN YEEZ"/>
    <property type="match status" value="1"/>
</dbReference>
<dbReference type="Pfam" id="PF01370">
    <property type="entry name" value="Epimerase"/>
    <property type="match status" value="1"/>
</dbReference>
<dbReference type="AlphaFoldDB" id="A0A9Q9IGC0"/>
<dbReference type="Gene3D" id="3.40.50.720">
    <property type="entry name" value="NAD(P)-binding Rossmann-like Domain"/>
    <property type="match status" value="1"/>
</dbReference>
<gene>
    <name evidence="2" type="ORF">Daura_01605</name>
</gene>
<feature type="domain" description="NAD-dependent epimerase/dehydratase" evidence="1">
    <location>
        <begin position="3"/>
        <end position="213"/>
    </location>
</feature>
<dbReference type="SUPFAM" id="SSF51735">
    <property type="entry name" value="NAD(P)-binding Rossmann-fold domains"/>
    <property type="match status" value="1"/>
</dbReference>
<dbReference type="InterPro" id="IPR051783">
    <property type="entry name" value="NAD(P)-dependent_oxidoreduct"/>
</dbReference>
<dbReference type="OrthoDB" id="9787292at2"/>
<dbReference type="InterPro" id="IPR001509">
    <property type="entry name" value="Epimerase_deHydtase"/>
</dbReference>
<dbReference type="RefSeq" id="WP_033363166.1">
    <property type="nucleotide sequence ID" value="NZ_CP073767.1"/>
</dbReference>
<dbReference type="CDD" id="cd05262">
    <property type="entry name" value="SDR_a7"/>
    <property type="match status" value="1"/>
</dbReference>
<evidence type="ECO:0000313" key="3">
    <source>
        <dbReference type="Proteomes" id="UP001058003"/>
    </source>
</evidence>
<dbReference type="InterPro" id="IPR036291">
    <property type="entry name" value="NAD(P)-bd_dom_sf"/>
</dbReference>
<dbReference type="Proteomes" id="UP001058003">
    <property type="component" value="Chromosome"/>
</dbReference>
<reference evidence="2" key="1">
    <citation type="submission" date="2021-04" db="EMBL/GenBank/DDBJ databases">
        <title>Dactylosporangium aurantiacum NRRL B-8018 full assembly.</title>
        <authorList>
            <person name="Hartkoorn R.C."/>
            <person name="Beaudoing E."/>
            <person name="Hot D."/>
        </authorList>
    </citation>
    <scope>NUCLEOTIDE SEQUENCE</scope>
    <source>
        <strain evidence="2">NRRL B-8018</strain>
    </source>
</reference>
<sequence>MRVFVTGASGWIGSAVLPELIAAGHQVVGLARTDASAAAVTAAGAEVLRGSLDDLDSLRTGAEHADAVVHLAFKHDFTDYAGAGRTERAAVTTMCDVLEGKAFLFASGVALLTPGRVATELDEHPMRGPDAPRGGAEELASQYTNRGVRTVSLRFAPTVHGAGDHGFIAELVRIARERGVSGFVGDGANRWPAVHRADAAALVRLALDHAPAGAAVHAVAEEGVPAREIAAAIGHGLGVPVAAAPVDDFGWIGRLFAADIPASSALTRKELGWTPTRPTLLEDLAAGHYFI</sequence>